<dbReference type="Proteomes" id="UP000006852">
    <property type="component" value="Chromosome"/>
</dbReference>
<gene>
    <name evidence="2" type="ordered locus">Tresu_0313</name>
</gene>
<dbReference type="OrthoDB" id="361449at2"/>
<dbReference type="eggNOG" id="COG5279">
    <property type="taxonomic scope" value="Bacteria"/>
</dbReference>
<reference evidence="2 3" key="1">
    <citation type="journal article" date="2011" name="Stand. Genomic Sci.">
        <title>Complete genome sequence of Treponema succinifaciens type strain (6091).</title>
        <authorList>
            <person name="Han C."/>
            <person name="Gronow S."/>
            <person name="Teshima H."/>
            <person name="Lapidus A."/>
            <person name="Nolan M."/>
            <person name="Lucas S."/>
            <person name="Hammon N."/>
            <person name="Deshpande S."/>
            <person name="Cheng J.F."/>
            <person name="Zeytun A."/>
            <person name="Tapia R."/>
            <person name="Goodwin L."/>
            <person name="Pitluck S."/>
            <person name="Liolios K."/>
            <person name="Pagani I."/>
            <person name="Ivanova N."/>
            <person name="Mavromatis K."/>
            <person name="Mikhailova N."/>
            <person name="Huntemann M."/>
            <person name="Pati A."/>
            <person name="Chen A."/>
            <person name="Palaniappan K."/>
            <person name="Land M."/>
            <person name="Hauser L."/>
            <person name="Brambilla E.M."/>
            <person name="Rohde M."/>
            <person name="Goker M."/>
            <person name="Woyke T."/>
            <person name="Bristow J."/>
            <person name="Eisen J.A."/>
            <person name="Markowitz V."/>
            <person name="Hugenholtz P."/>
            <person name="Kyrpides N.C."/>
            <person name="Klenk H.P."/>
            <person name="Detter J.C."/>
        </authorList>
    </citation>
    <scope>NUCLEOTIDE SEQUENCE [LARGE SCALE GENOMIC DNA]</scope>
    <source>
        <strain evidence="3">ATCC 33096 / DSM 2489 / 6091</strain>
    </source>
</reference>
<dbReference type="EMBL" id="CP002631">
    <property type="protein sequence ID" value="AEB13271.1"/>
    <property type="molecule type" value="Genomic_DNA"/>
</dbReference>
<dbReference type="Gene3D" id="3.80.10.10">
    <property type="entry name" value="Ribonuclease Inhibitor"/>
    <property type="match status" value="1"/>
</dbReference>
<dbReference type="InterPro" id="IPR042229">
    <property type="entry name" value="Listeria/Bacterioides_rpt_sf"/>
</dbReference>
<dbReference type="HOGENOM" id="CLU_979839_0_0_12"/>
<evidence type="ECO:0000313" key="3">
    <source>
        <dbReference type="Proteomes" id="UP000006852"/>
    </source>
</evidence>
<reference evidence="3" key="2">
    <citation type="submission" date="2011-04" db="EMBL/GenBank/DDBJ databases">
        <title>The complete genome of chromosome of Treponema succinifaciens DSM 2489.</title>
        <authorList>
            <person name="Lucas S."/>
            <person name="Copeland A."/>
            <person name="Lapidus A."/>
            <person name="Bruce D."/>
            <person name="Goodwin L."/>
            <person name="Pitluck S."/>
            <person name="Peters L."/>
            <person name="Kyrpides N."/>
            <person name="Mavromatis K."/>
            <person name="Ivanova N."/>
            <person name="Ovchinnikova G."/>
            <person name="Teshima H."/>
            <person name="Detter J.C."/>
            <person name="Tapia R."/>
            <person name="Han C."/>
            <person name="Land M."/>
            <person name="Hauser L."/>
            <person name="Markowitz V."/>
            <person name="Cheng J.-F."/>
            <person name="Hugenholtz P."/>
            <person name="Woyke T."/>
            <person name="Wu D."/>
            <person name="Gronow S."/>
            <person name="Wellnitz S."/>
            <person name="Brambilla E."/>
            <person name="Klenk H.-P."/>
            <person name="Eisen J.A."/>
        </authorList>
    </citation>
    <scope>NUCLEOTIDE SEQUENCE [LARGE SCALE GENOMIC DNA]</scope>
    <source>
        <strain evidence="3">ATCC 33096 / DSM 2489 / 6091</strain>
    </source>
</reference>
<dbReference type="InterPro" id="IPR032675">
    <property type="entry name" value="LRR_dom_sf"/>
</dbReference>
<dbReference type="Pfam" id="PF09479">
    <property type="entry name" value="Flg_new"/>
    <property type="match status" value="2"/>
</dbReference>
<evidence type="ECO:0000313" key="2">
    <source>
        <dbReference type="EMBL" id="AEB13271.1"/>
    </source>
</evidence>
<dbReference type="Gene3D" id="2.60.40.4270">
    <property type="entry name" value="Listeria-Bacteroides repeat domain"/>
    <property type="match status" value="2"/>
</dbReference>
<comment type="subcellular location">
    <subcellularLocation>
        <location evidence="1">Cell envelope</location>
    </subcellularLocation>
</comment>
<dbReference type="InterPro" id="IPR013378">
    <property type="entry name" value="InlB-like_B-rpt"/>
</dbReference>
<accession>F2NV36</accession>
<dbReference type="NCBIfam" id="TIGR02543">
    <property type="entry name" value="List_Bact_rpt"/>
    <property type="match status" value="2"/>
</dbReference>
<dbReference type="AlphaFoldDB" id="F2NV36"/>
<keyword evidence="3" id="KW-1185">Reference proteome</keyword>
<dbReference type="KEGG" id="tsu:Tresu_0313"/>
<dbReference type="GO" id="GO:0030313">
    <property type="term" value="C:cell envelope"/>
    <property type="evidence" value="ECO:0007669"/>
    <property type="project" value="UniProtKB-SubCell"/>
</dbReference>
<sequence>MEEGSEFTLPENTFTKTGYSFAGWATYADGNVSYSDKAKITVTGNTTLYAKWTAITYTITYEPNGGTNADGNPAGYTSGTETITLLAPSRQYFDFGGWYTDSEFSDSSKKNEITKGSTGNIMLYAKWTVAAENAVNAINSLPTGEHKIAVTGQMTKEKLNGVIAAIKGNSNGAKVYLDLGGTAIDFYDWQRCKFADCENLIGIVIPAIESPDKNNPIILIPDLMFEGCKNLKTVIILNSSGEYKIITFKDCTSLEYVEIPTSIVCIHGDAFDGCTALETITYKGTVEKWKQVKTDFKDSKYKLMSLNVQCENGTASGFDLIKE</sequence>
<name>F2NV36_TRES6</name>
<dbReference type="InterPro" id="IPR026906">
    <property type="entry name" value="LRR_5"/>
</dbReference>
<protein>
    <submittedName>
        <fullName evidence="2">Cell wall/surface repeat protein</fullName>
    </submittedName>
</protein>
<dbReference type="SUPFAM" id="SSF52058">
    <property type="entry name" value="L domain-like"/>
    <property type="match status" value="1"/>
</dbReference>
<evidence type="ECO:0000256" key="1">
    <source>
        <dbReference type="ARBA" id="ARBA00004196"/>
    </source>
</evidence>
<proteinExistence type="predicted"/>
<organism evidence="2 3">
    <name type="scientific">Treponema succinifaciens (strain ATCC 33096 / DSM 2489 / 6091)</name>
    <dbReference type="NCBI Taxonomy" id="869209"/>
    <lineage>
        <taxon>Bacteria</taxon>
        <taxon>Pseudomonadati</taxon>
        <taxon>Spirochaetota</taxon>
        <taxon>Spirochaetia</taxon>
        <taxon>Spirochaetales</taxon>
        <taxon>Treponemataceae</taxon>
        <taxon>Treponema</taxon>
    </lineage>
</organism>
<dbReference type="STRING" id="869209.Tresu_0313"/>
<dbReference type="Pfam" id="PF13306">
    <property type="entry name" value="LRR_5"/>
    <property type="match status" value="1"/>
</dbReference>